<dbReference type="InterPro" id="IPR016181">
    <property type="entry name" value="Acyl_CoA_acyltransferase"/>
</dbReference>
<comment type="caution">
    <text evidence="2">The sequence shown here is derived from an EMBL/GenBank/DDBJ whole genome shotgun (WGS) entry which is preliminary data.</text>
</comment>
<feature type="domain" description="N-acetyltransferase" evidence="1">
    <location>
        <begin position="24"/>
        <end position="166"/>
    </location>
</feature>
<accession>A0AAE4NVI8</accession>
<evidence type="ECO:0000259" key="1">
    <source>
        <dbReference type="PROSITE" id="PS51186"/>
    </source>
</evidence>
<evidence type="ECO:0000313" key="3">
    <source>
        <dbReference type="Proteomes" id="UP001245683"/>
    </source>
</evidence>
<dbReference type="AlphaFoldDB" id="A0AAE4NVI8"/>
<organism evidence="2 3">
    <name type="scientific">Thermococcus waiotapuensis</name>
    <dbReference type="NCBI Taxonomy" id="90909"/>
    <lineage>
        <taxon>Archaea</taxon>
        <taxon>Methanobacteriati</taxon>
        <taxon>Methanobacteriota</taxon>
        <taxon>Thermococci</taxon>
        <taxon>Thermococcales</taxon>
        <taxon>Thermococcaceae</taxon>
        <taxon>Thermococcus</taxon>
    </lineage>
</organism>
<reference evidence="2 3" key="1">
    <citation type="submission" date="2023-08" db="EMBL/GenBank/DDBJ databases">
        <title>Draft genome sequence of Thermococcus waiotapuensis WT1T, a thermophilic sulphur-dependent archaeon from order Thermococcales.</title>
        <authorList>
            <person name="Manners S.H."/>
            <person name="Carere C.R."/>
            <person name="Dhami M.K."/>
            <person name="Dobson R.C.J."/>
            <person name="Stott M.B."/>
        </authorList>
    </citation>
    <scope>NUCLEOTIDE SEQUENCE [LARGE SCALE GENOMIC DNA]</scope>
    <source>
        <strain evidence="2 3">WT1</strain>
    </source>
</reference>
<protein>
    <submittedName>
        <fullName evidence="2">GNAT family N-acetyltransferase</fullName>
    </submittedName>
</protein>
<dbReference type="Proteomes" id="UP001245683">
    <property type="component" value="Unassembled WGS sequence"/>
</dbReference>
<gene>
    <name evidence="2" type="ORF">RBI02_02620</name>
</gene>
<dbReference type="PROSITE" id="PS51186">
    <property type="entry name" value="GNAT"/>
    <property type="match status" value="1"/>
</dbReference>
<dbReference type="CDD" id="cd04301">
    <property type="entry name" value="NAT_SF"/>
    <property type="match status" value="1"/>
</dbReference>
<dbReference type="EMBL" id="JAVDZE010000001">
    <property type="protein sequence ID" value="MDV3103442.1"/>
    <property type="molecule type" value="Genomic_DNA"/>
</dbReference>
<dbReference type="Gene3D" id="3.40.630.30">
    <property type="match status" value="1"/>
</dbReference>
<keyword evidence="3" id="KW-1185">Reference proteome</keyword>
<dbReference type="SUPFAM" id="SSF55729">
    <property type="entry name" value="Acyl-CoA N-acyltransferases (Nat)"/>
    <property type="match status" value="1"/>
</dbReference>
<evidence type="ECO:0000313" key="2">
    <source>
        <dbReference type="EMBL" id="MDV3103442.1"/>
    </source>
</evidence>
<dbReference type="GO" id="GO:0016747">
    <property type="term" value="F:acyltransferase activity, transferring groups other than amino-acyl groups"/>
    <property type="evidence" value="ECO:0007669"/>
    <property type="project" value="InterPro"/>
</dbReference>
<sequence>MFSTKKSPSELPPIEQTAENFTIIDGEDYIEEIFKNDMEISRSFSRFQLGEEEYRENYEKVIKSLLSTGEHKFFVAADPHGRYLGHVWICLKVDTVDFVPSAYIYDIETLIPGRGIGSALLEKAEEWARKKGARKISLRVDANNPARGWYAEKGYSERAVIMEKLL</sequence>
<proteinExistence type="predicted"/>
<name>A0AAE4NVI8_9EURY</name>
<dbReference type="InterPro" id="IPR000182">
    <property type="entry name" value="GNAT_dom"/>
</dbReference>
<dbReference type="RefSeq" id="WP_315340155.1">
    <property type="nucleotide sequence ID" value="NZ_JAVDZE010000001.1"/>
</dbReference>
<dbReference type="Pfam" id="PF00583">
    <property type="entry name" value="Acetyltransf_1"/>
    <property type="match status" value="1"/>
</dbReference>